<evidence type="ECO:0000256" key="1">
    <source>
        <dbReference type="SAM" id="MobiDB-lite"/>
    </source>
</evidence>
<accession>A0ABR4I256</accession>
<dbReference type="PANTHER" id="PTHR35340">
    <property type="entry name" value="PQQ ENZYME REPEAT PROTEIN-RELATED"/>
    <property type="match status" value="1"/>
</dbReference>
<protein>
    <submittedName>
        <fullName evidence="4">ASST-domain-containing protein</fullName>
    </submittedName>
</protein>
<feature type="region of interest" description="Disordered" evidence="1">
    <location>
        <begin position="613"/>
        <end position="700"/>
    </location>
</feature>
<feature type="compositionally biased region" description="Low complexity" evidence="1">
    <location>
        <begin position="656"/>
        <end position="673"/>
    </location>
</feature>
<feature type="signal peptide" evidence="3">
    <location>
        <begin position="1"/>
        <end position="16"/>
    </location>
</feature>
<dbReference type="Pfam" id="PF14269">
    <property type="entry name" value="Arylsulfotran_2"/>
    <property type="match status" value="1"/>
</dbReference>
<feature type="compositionally biased region" description="Low complexity" evidence="1">
    <location>
        <begin position="687"/>
        <end position="700"/>
    </location>
</feature>
<dbReference type="InterPro" id="IPR039535">
    <property type="entry name" value="ASST-like"/>
</dbReference>
<sequence length="700" mass="78073">MWHPFLLAFLLHLARALYVPFPEPDHGEPWPTKIYHSSSILGPTVFFTSSIICNTDGEYTFLSPRGDGVSVRGPIIVDQEGELVWASDYHYQAPVYNLDVQTYKGQDYITFWMGDADVAGHGDGAIYMLDASYNEVYKVRGPGGLSADFHEFQITRDETALFTVYDVVPADLRSINGPRRGWIWDCRFVEVDIETNEVLYQWRASEHFDFTEVAQSRGTAGQVYQTAWDFFHINSVDKDAKGNYLISALYVDHLTYIDGRTGDTVWRLGGNQSDFKDISSYPHKSPTFAWPHHARFRDNDTAITLFDNASPNDATNRGVYLDLDQSKMTVKLRYDFPAPEYDMTTPSSHPQSQGSVQVLDTGNVLVSYGLNGAGWSEFDKTGFLRCDAHFGHTSSFGTGSPASYRVSKHPWKGYPSTTPSLEVTDSKVAVSWNGATEVETWVLEGAYVPHPKPYNGSGSDSDFAAYDQAFTLYEFPKTGFETISLVPYAYPYVRVRALTANGTHLGTSSTLPFTLTPPIYSNPHHHYNPSSKSHSPAFFFAGVAATVALAGLVYILRRWCCCSAFLRRRLRRLRRYRPRSWDDDDEYEHDYGYVHESGDGEAGEQEIGILSRERRRGHEHGLGMSDSDSGESDDSDEVEVSVLENPRLSPMFIRDGSWPNSPRSPGGSSNAGADAGGERPVLLRTPSALSSSSAGRSGQR</sequence>
<evidence type="ECO:0000256" key="3">
    <source>
        <dbReference type="SAM" id="SignalP"/>
    </source>
</evidence>
<proteinExistence type="predicted"/>
<feature type="chain" id="PRO_5045555626" evidence="3">
    <location>
        <begin position="17"/>
        <end position="700"/>
    </location>
</feature>
<name>A0ABR4I256_9EURO</name>
<gene>
    <name evidence="4" type="ORF">BDW59DRAFT_108171</name>
</gene>
<reference evidence="4 5" key="1">
    <citation type="submission" date="2024-07" db="EMBL/GenBank/DDBJ databases">
        <title>Section-level genome sequencing and comparative genomics of Aspergillus sections Usti and Cavernicolus.</title>
        <authorList>
            <consortium name="Lawrence Berkeley National Laboratory"/>
            <person name="Nybo J.L."/>
            <person name="Vesth T.C."/>
            <person name="Theobald S."/>
            <person name="Frisvad J.C."/>
            <person name="Larsen T.O."/>
            <person name="Kjaerboelling I."/>
            <person name="Rothschild-Mancinelli K."/>
            <person name="Lyhne E.K."/>
            <person name="Kogle M.E."/>
            <person name="Barry K."/>
            <person name="Clum A."/>
            <person name="Na H."/>
            <person name="Ledsgaard L."/>
            <person name="Lin J."/>
            <person name="Lipzen A."/>
            <person name="Kuo A."/>
            <person name="Riley R."/>
            <person name="Mondo S."/>
            <person name="LaButti K."/>
            <person name="Haridas S."/>
            <person name="Pangalinan J."/>
            <person name="Salamov A.A."/>
            <person name="Simmons B.A."/>
            <person name="Magnuson J.K."/>
            <person name="Chen J."/>
            <person name="Drula E."/>
            <person name="Henrissat B."/>
            <person name="Wiebenga A."/>
            <person name="Lubbers R.J."/>
            <person name="Gomes A.C."/>
            <person name="Makela M.R."/>
            <person name="Stajich J."/>
            <person name="Grigoriev I.V."/>
            <person name="Mortensen U.H."/>
            <person name="De vries R.P."/>
            <person name="Baker S.E."/>
            <person name="Andersen M.R."/>
        </authorList>
    </citation>
    <scope>NUCLEOTIDE SEQUENCE [LARGE SCALE GENOMIC DNA]</scope>
    <source>
        <strain evidence="4 5">CBS 600.67</strain>
    </source>
</reference>
<feature type="transmembrane region" description="Helical" evidence="2">
    <location>
        <begin position="538"/>
        <end position="566"/>
    </location>
</feature>
<dbReference type="EMBL" id="JBFXLS010000061">
    <property type="protein sequence ID" value="KAL2821830.1"/>
    <property type="molecule type" value="Genomic_DNA"/>
</dbReference>
<keyword evidence="2" id="KW-0812">Transmembrane</keyword>
<organism evidence="4 5">
    <name type="scientific">Aspergillus cavernicola</name>
    <dbReference type="NCBI Taxonomy" id="176166"/>
    <lineage>
        <taxon>Eukaryota</taxon>
        <taxon>Fungi</taxon>
        <taxon>Dikarya</taxon>
        <taxon>Ascomycota</taxon>
        <taxon>Pezizomycotina</taxon>
        <taxon>Eurotiomycetes</taxon>
        <taxon>Eurotiomycetidae</taxon>
        <taxon>Eurotiales</taxon>
        <taxon>Aspergillaceae</taxon>
        <taxon>Aspergillus</taxon>
        <taxon>Aspergillus subgen. Nidulantes</taxon>
    </lineage>
</organism>
<evidence type="ECO:0000313" key="5">
    <source>
        <dbReference type="Proteomes" id="UP001610335"/>
    </source>
</evidence>
<keyword evidence="2" id="KW-0472">Membrane</keyword>
<dbReference type="InterPro" id="IPR053143">
    <property type="entry name" value="Arylsulfate_ST"/>
</dbReference>
<dbReference type="Proteomes" id="UP001610335">
    <property type="component" value="Unassembled WGS sequence"/>
</dbReference>
<evidence type="ECO:0000313" key="4">
    <source>
        <dbReference type="EMBL" id="KAL2821830.1"/>
    </source>
</evidence>
<dbReference type="PANTHER" id="PTHR35340:SF5">
    <property type="entry name" value="ASST-DOMAIN-CONTAINING PROTEIN"/>
    <property type="match status" value="1"/>
</dbReference>
<keyword evidence="3" id="KW-0732">Signal</keyword>
<comment type="caution">
    <text evidence="4">The sequence shown here is derived from an EMBL/GenBank/DDBJ whole genome shotgun (WGS) entry which is preliminary data.</text>
</comment>
<feature type="compositionally biased region" description="Acidic residues" evidence="1">
    <location>
        <begin position="628"/>
        <end position="639"/>
    </location>
</feature>
<evidence type="ECO:0000256" key="2">
    <source>
        <dbReference type="SAM" id="Phobius"/>
    </source>
</evidence>
<keyword evidence="2" id="KW-1133">Transmembrane helix</keyword>
<keyword evidence="5" id="KW-1185">Reference proteome</keyword>